<feature type="region of interest" description="Disordered" evidence="1">
    <location>
        <begin position="333"/>
        <end position="372"/>
    </location>
</feature>
<gene>
    <name evidence="2" type="ORF">K469DRAFT_681842</name>
</gene>
<name>A0A6A6ETS1_9PEZI</name>
<keyword evidence="3" id="KW-1185">Reference proteome</keyword>
<evidence type="ECO:0000256" key="1">
    <source>
        <dbReference type="SAM" id="MobiDB-lite"/>
    </source>
</evidence>
<dbReference type="EMBL" id="ML994610">
    <property type="protein sequence ID" value="KAF2195537.1"/>
    <property type="molecule type" value="Genomic_DNA"/>
</dbReference>
<dbReference type="PANTHER" id="PTHR42354:SF1">
    <property type="entry name" value="C2H2-TYPE DOMAIN-CONTAINING PROTEIN"/>
    <property type="match status" value="1"/>
</dbReference>
<protein>
    <submittedName>
        <fullName evidence="2">Uncharacterized protein</fullName>
    </submittedName>
</protein>
<feature type="compositionally biased region" description="Pro residues" evidence="1">
    <location>
        <begin position="335"/>
        <end position="346"/>
    </location>
</feature>
<reference evidence="2" key="1">
    <citation type="journal article" date="2020" name="Stud. Mycol.">
        <title>101 Dothideomycetes genomes: a test case for predicting lifestyles and emergence of pathogens.</title>
        <authorList>
            <person name="Haridas S."/>
            <person name="Albert R."/>
            <person name="Binder M."/>
            <person name="Bloem J."/>
            <person name="Labutti K."/>
            <person name="Salamov A."/>
            <person name="Andreopoulos B."/>
            <person name="Baker S."/>
            <person name="Barry K."/>
            <person name="Bills G."/>
            <person name="Bluhm B."/>
            <person name="Cannon C."/>
            <person name="Castanera R."/>
            <person name="Culley D."/>
            <person name="Daum C."/>
            <person name="Ezra D."/>
            <person name="Gonzalez J."/>
            <person name="Henrissat B."/>
            <person name="Kuo A."/>
            <person name="Liang C."/>
            <person name="Lipzen A."/>
            <person name="Lutzoni F."/>
            <person name="Magnuson J."/>
            <person name="Mondo S."/>
            <person name="Nolan M."/>
            <person name="Ohm R."/>
            <person name="Pangilinan J."/>
            <person name="Park H.-J."/>
            <person name="Ramirez L."/>
            <person name="Alfaro M."/>
            <person name="Sun H."/>
            <person name="Tritt A."/>
            <person name="Yoshinaga Y."/>
            <person name="Zwiers L.-H."/>
            <person name="Turgeon B."/>
            <person name="Goodwin S."/>
            <person name="Spatafora J."/>
            <person name="Crous P."/>
            <person name="Grigoriev I."/>
        </authorList>
    </citation>
    <scope>NUCLEOTIDE SEQUENCE</scope>
    <source>
        <strain evidence="2">CBS 207.26</strain>
    </source>
</reference>
<dbReference type="OrthoDB" id="5309037at2759"/>
<accession>A0A6A6ETS1</accession>
<evidence type="ECO:0000313" key="2">
    <source>
        <dbReference type="EMBL" id="KAF2195537.1"/>
    </source>
</evidence>
<dbReference type="PANTHER" id="PTHR42354">
    <property type="entry name" value="C2H2-TYPE DOMAIN-CONTAINING PROTEIN"/>
    <property type="match status" value="1"/>
</dbReference>
<feature type="compositionally biased region" description="Basic and acidic residues" evidence="1">
    <location>
        <begin position="349"/>
        <end position="364"/>
    </location>
</feature>
<evidence type="ECO:0000313" key="3">
    <source>
        <dbReference type="Proteomes" id="UP000800200"/>
    </source>
</evidence>
<organism evidence="2 3">
    <name type="scientific">Zopfia rhizophila CBS 207.26</name>
    <dbReference type="NCBI Taxonomy" id="1314779"/>
    <lineage>
        <taxon>Eukaryota</taxon>
        <taxon>Fungi</taxon>
        <taxon>Dikarya</taxon>
        <taxon>Ascomycota</taxon>
        <taxon>Pezizomycotina</taxon>
        <taxon>Dothideomycetes</taxon>
        <taxon>Dothideomycetes incertae sedis</taxon>
        <taxon>Zopfiaceae</taxon>
        <taxon>Zopfia</taxon>
    </lineage>
</organism>
<proteinExistence type="predicted"/>
<sequence length="372" mass="42854">MNYANMIEEKNLKKTFIIATLCSTLVGTFTSSMGLWDRVNEKRNQQKRDYKQDSEIKKLREQVEQAEKRSKERDDELQRRKLRDDVGDSFERSGALIRREFDDGYERLGRRFAVGDTVTENRLQAQIISLQQTVIQVLQDALYNDRQLTRADINRLITASQSAREGSLDALRQQYQRMAIDAPPQRALPPPKRASTIIEAEPLFCRYSLDLQYIPNKPLATDFAPGGGCRCPACGVRLAAESDDFWQIGKRTPIIIAEGGYEKEVFEEREFHLGQRFVIKCHTVDGEYACVLCNKNRDVDAICRTVESLVNHVGRFHDITELEQEVDLRERPMPLALPPAPAPPQPSSLRDREIKEVEIRENSRRLPMPEYR</sequence>
<dbReference type="AlphaFoldDB" id="A0A6A6ETS1"/>
<dbReference type="Proteomes" id="UP000800200">
    <property type="component" value="Unassembled WGS sequence"/>
</dbReference>